<dbReference type="RefSeq" id="WP_272181217.1">
    <property type="nucleotide sequence ID" value="NZ_JAQOMS010000002.1"/>
</dbReference>
<evidence type="ECO:0000256" key="6">
    <source>
        <dbReference type="ARBA" id="ARBA00022989"/>
    </source>
</evidence>
<proteinExistence type="inferred from homology"/>
<organism evidence="10 11">
    <name type="scientific">Psychrosphaera algicola</name>
    <dbReference type="NCBI Taxonomy" id="3023714"/>
    <lineage>
        <taxon>Bacteria</taxon>
        <taxon>Pseudomonadati</taxon>
        <taxon>Pseudomonadota</taxon>
        <taxon>Gammaproteobacteria</taxon>
        <taxon>Alteromonadales</taxon>
        <taxon>Pseudoalteromonadaceae</taxon>
        <taxon>Psychrosphaera</taxon>
    </lineage>
</organism>
<evidence type="ECO:0000256" key="5">
    <source>
        <dbReference type="ARBA" id="ARBA00022692"/>
    </source>
</evidence>
<comment type="similarity">
    <text evidence="2">Belongs to the amino acid-polyamine-organocation (APC) superfamily. Basic amino acid/polyamine antiporter (APA) (TC 2.A.3.2) family.</text>
</comment>
<sequence length="285" mass="31116">MATLSTQSITKIGVAAIAINGLIGAGIFALPAAAANQLAYFSPWMFLLCGIAIFPIVACFAILSSAFDQTGGPVLYSTKAFGPFVGFQTGWLLYLGRVSALAANGHALVLYLSLYFPVLQTPEIASIGVCLLIVLLATINILGIKNAMTSIYLVTLAKLLPIALFVLFGVTYINAEQLFSAPPPQLDQFPTSMLLLVYAFIGFEGAIIPAKEAKTRKPICQRRCCLPSSPQLCCIFYSGNCRQYVTNPHRDQCATCYKCQCDNRIFRHNVIWSCYCVHGNSFYFW</sequence>
<evidence type="ECO:0000256" key="1">
    <source>
        <dbReference type="ARBA" id="ARBA00004651"/>
    </source>
</evidence>
<comment type="function">
    <text evidence="8">Major component of the acid-resistance (AR) system allowing enteric pathogens to survive the acidic environment in the stomach. Exchanges extracellular arginine for its intracellular decarboxylation product agmatine (Agm) thereby expelling intracellular protons. Probably undergoes several conformational states in order to translocate the substrate across the membrane; keeps the substrate accessible to only 1 side of the membrane at a time by opening and closing 3 membrane-internal gates.</text>
</comment>
<accession>A0ABT5FEF4</accession>
<evidence type="ECO:0000256" key="4">
    <source>
        <dbReference type="ARBA" id="ARBA00022475"/>
    </source>
</evidence>
<feature type="transmembrane region" description="Helical" evidence="9">
    <location>
        <begin position="124"/>
        <end position="144"/>
    </location>
</feature>
<gene>
    <name evidence="10" type="ORF">PN838_15325</name>
</gene>
<evidence type="ECO:0000256" key="9">
    <source>
        <dbReference type="SAM" id="Phobius"/>
    </source>
</evidence>
<name>A0ABT5FEF4_9GAMM</name>
<feature type="transmembrane region" description="Helical" evidence="9">
    <location>
        <begin position="44"/>
        <end position="67"/>
    </location>
</feature>
<evidence type="ECO:0000256" key="8">
    <source>
        <dbReference type="ARBA" id="ARBA00045636"/>
    </source>
</evidence>
<dbReference type="PANTHER" id="PTHR42770:SF18">
    <property type="entry name" value="ARGININE_AGMATINE ANTIPORTER"/>
    <property type="match status" value="1"/>
</dbReference>
<feature type="transmembrane region" description="Helical" evidence="9">
    <location>
        <begin position="193"/>
        <end position="210"/>
    </location>
</feature>
<keyword evidence="5 9" id="KW-0812">Transmembrane</keyword>
<dbReference type="EMBL" id="JAQOMS010000002">
    <property type="protein sequence ID" value="MDC2889883.1"/>
    <property type="molecule type" value="Genomic_DNA"/>
</dbReference>
<protein>
    <recommendedName>
        <fullName evidence="3">Arginine/agmatine antiporter</fullName>
    </recommendedName>
</protein>
<dbReference type="Pfam" id="PF13520">
    <property type="entry name" value="AA_permease_2"/>
    <property type="match status" value="1"/>
</dbReference>
<evidence type="ECO:0000256" key="3">
    <source>
        <dbReference type="ARBA" id="ARBA00021069"/>
    </source>
</evidence>
<dbReference type="Proteomes" id="UP001528411">
    <property type="component" value="Unassembled WGS sequence"/>
</dbReference>
<dbReference type="InterPro" id="IPR050367">
    <property type="entry name" value="APC_superfamily"/>
</dbReference>
<keyword evidence="4" id="KW-1003">Cell membrane</keyword>
<keyword evidence="6 9" id="KW-1133">Transmembrane helix</keyword>
<dbReference type="PANTHER" id="PTHR42770">
    <property type="entry name" value="AMINO ACID TRANSPORTER-RELATED"/>
    <property type="match status" value="1"/>
</dbReference>
<feature type="transmembrane region" description="Helical" evidence="9">
    <location>
        <begin position="12"/>
        <end position="32"/>
    </location>
</feature>
<reference evidence="10 11" key="1">
    <citation type="submission" date="2023-01" db="EMBL/GenBank/DDBJ databases">
        <title>Psychrosphaera sp. nov., isolated from marine algae.</title>
        <authorList>
            <person name="Bayburt H."/>
            <person name="Choi B.J."/>
            <person name="Kim J.M."/>
            <person name="Choi D.G."/>
            <person name="Jeon C.O."/>
        </authorList>
    </citation>
    <scope>NUCLEOTIDE SEQUENCE [LARGE SCALE GENOMIC DNA]</scope>
    <source>
        <strain evidence="10 11">G1-22</strain>
    </source>
</reference>
<evidence type="ECO:0000256" key="7">
    <source>
        <dbReference type="ARBA" id="ARBA00023136"/>
    </source>
</evidence>
<dbReference type="Gene3D" id="1.20.1740.10">
    <property type="entry name" value="Amino acid/polyamine transporter I"/>
    <property type="match status" value="1"/>
</dbReference>
<keyword evidence="7 9" id="KW-0472">Membrane</keyword>
<dbReference type="InterPro" id="IPR002293">
    <property type="entry name" value="AA/rel_permease1"/>
</dbReference>
<feature type="transmembrane region" description="Helical" evidence="9">
    <location>
        <begin position="73"/>
        <end position="94"/>
    </location>
</feature>
<comment type="caution">
    <text evidence="10">The sequence shown here is derived from an EMBL/GenBank/DDBJ whole genome shotgun (WGS) entry which is preliminary data.</text>
</comment>
<comment type="subcellular location">
    <subcellularLocation>
        <location evidence="1">Cell membrane</location>
        <topology evidence="1">Multi-pass membrane protein</topology>
    </subcellularLocation>
</comment>
<evidence type="ECO:0000256" key="2">
    <source>
        <dbReference type="ARBA" id="ARBA00008220"/>
    </source>
</evidence>
<evidence type="ECO:0000313" key="10">
    <source>
        <dbReference type="EMBL" id="MDC2889883.1"/>
    </source>
</evidence>
<feature type="transmembrane region" description="Helical" evidence="9">
    <location>
        <begin position="151"/>
        <end position="173"/>
    </location>
</feature>
<evidence type="ECO:0000313" key="11">
    <source>
        <dbReference type="Proteomes" id="UP001528411"/>
    </source>
</evidence>
<keyword evidence="11" id="KW-1185">Reference proteome</keyword>